<dbReference type="InterPro" id="IPR000719">
    <property type="entry name" value="Prot_kinase_dom"/>
</dbReference>
<evidence type="ECO:0000256" key="2">
    <source>
        <dbReference type="ARBA" id="ARBA00022840"/>
    </source>
</evidence>
<proteinExistence type="predicted"/>
<dbReference type="InterPro" id="IPR011009">
    <property type="entry name" value="Kinase-like_dom_sf"/>
</dbReference>
<dbReference type="Proteomes" id="UP000828390">
    <property type="component" value="Unassembled WGS sequence"/>
</dbReference>
<dbReference type="InterPro" id="IPR008266">
    <property type="entry name" value="Tyr_kinase_AS"/>
</dbReference>
<comment type="caution">
    <text evidence="4">The sequence shown here is derived from an EMBL/GenBank/DDBJ whole genome shotgun (WGS) entry which is preliminary data.</text>
</comment>
<feature type="domain" description="Protein kinase" evidence="3">
    <location>
        <begin position="155"/>
        <end position="442"/>
    </location>
</feature>
<dbReference type="PANTHER" id="PTHR27001:SF931">
    <property type="entry name" value="OS11G0664100 PROTEIN"/>
    <property type="match status" value="1"/>
</dbReference>
<dbReference type="PROSITE" id="PS50011">
    <property type="entry name" value="PROTEIN_KINASE_DOM"/>
    <property type="match status" value="1"/>
</dbReference>
<keyword evidence="5" id="KW-1185">Reference proteome</keyword>
<evidence type="ECO:0000256" key="1">
    <source>
        <dbReference type="ARBA" id="ARBA00022741"/>
    </source>
</evidence>
<dbReference type="PANTHER" id="PTHR27001">
    <property type="entry name" value="OS01G0253100 PROTEIN"/>
    <property type="match status" value="1"/>
</dbReference>
<organism evidence="4 5">
    <name type="scientific">Dreissena polymorpha</name>
    <name type="common">Zebra mussel</name>
    <name type="synonym">Mytilus polymorpha</name>
    <dbReference type="NCBI Taxonomy" id="45954"/>
    <lineage>
        <taxon>Eukaryota</taxon>
        <taxon>Metazoa</taxon>
        <taxon>Spiralia</taxon>
        <taxon>Lophotrochozoa</taxon>
        <taxon>Mollusca</taxon>
        <taxon>Bivalvia</taxon>
        <taxon>Autobranchia</taxon>
        <taxon>Heteroconchia</taxon>
        <taxon>Euheterodonta</taxon>
        <taxon>Imparidentia</taxon>
        <taxon>Neoheterodontei</taxon>
        <taxon>Myida</taxon>
        <taxon>Dreissenoidea</taxon>
        <taxon>Dreissenidae</taxon>
        <taxon>Dreissena</taxon>
    </lineage>
</organism>
<reference evidence="4" key="1">
    <citation type="journal article" date="2019" name="bioRxiv">
        <title>The Genome of the Zebra Mussel, Dreissena polymorpha: A Resource for Invasive Species Research.</title>
        <authorList>
            <person name="McCartney M.A."/>
            <person name="Auch B."/>
            <person name="Kono T."/>
            <person name="Mallez S."/>
            <person name="Zhang Y."/>
            <person name="Obille A."/>
            <person name="Becker A."/>
            <person name="Abrahante J.E."/>
            <person name="Garbe J."/>
            <person name="Badalamenti J.P."/>
            <person name="Herman A."/>
            <person name="Mangelson H."/>
            <person name="Liachko I."/>
            <person name="Sullivan S."/>
            <person name="Sone E.D."/>
            <person name="Koren S."/>
            <person name="Silverstein K.A.T."/>
            <person name="Beckman K.B."/>
            <person name="Gohl D.M."/>
        </authorList>
    </citation>
    <scope>NUCLEOTIDE SEQUENCE</scope>
    <source>
        <strain evidence="4">Duluth1</strain>
        <tissue evidence="4">Whole animal</tissue>
    </source>
</reference>
<accession>A0A9D4DI90</accession>
<dbReference type="Gene3D" id="1.10.510.10">
    <property type="entry name" value="Transferase(Phosphotransferase) domain 1"/>
    <property type="match status" value="1"/>
</dbReference>
<dbReference type="EMBL" id="JAIWYP010000010">
    <property type="protein sequence ID" value="KAH3748084.1"/>
    <property type="molecule type" value="Genomic_DNA"/>
</dbReference>
<dbReference type="GO" id="GO:0005524">
    <property type="term" value="F:ATP binding"/>
    <property type="evidence" value="ECO:0007669"/>
    <property type="project" value="UniProtKB-KW"/>
</dbReference>
<sequence>MILASPMPYTKALEFDVHDVVQNYGEKKKVANGITAMVSFNPIDAKYIKLSKQYMEIKDHEGIIVIFTEEKGFEGQSVEGSQVIHFHLAEQAAITYLKRRLLDIHQFFVGTKTWIVLINDQLLHLGDNGTADNYNLDDLLSVKIFKSDDDNHSTLGMMFLVGKGREKQIKKGCIRTHSDILISIETATKMFCKVPLERQMCDNTASPFDGRIWLLDQQQYQLIVNYFPSAMDTREGIQDVTFFELSNKSVPGFRRKLFIKRCKVADDEDCTMEGCLVNCLTLFAAALNVNIRELLDEGLLNWQERVRVLYHVASAIAFLHRRRILHLDVTSMNIVVDESLNVRMTDFGSAKVLAAGEKQIKCADEKLARLGRTEGYMPAKVNLLLDKTVDYFNFGVVIRECLTGELPTRQCNCNRKYFLRQGALCWDFNKQHHAYLSASDLL</sequence>
<dbReference type="SMART" id="SM00220">
    <property type="entry name" value="S_TKc"/>
    <property type="match status" value="1"/>
</dbReference>
<keyword evidence="1" id="KW-0547">Nucleotide-binding</keyword>
<evidence type="ECO:0000313" key="4">
    <source>
        <dbReference type="EMBL" id="KAH3748084.1"/>
    </source>
</evidence>
<evidence type="ECO:0000259" key="3">
    <source>
        <dbReference type="PROSITE" id="PS50011"/>
    </source>
</evidence>
<dbReference type="PROSITE" id="PS00109">
    <property type="entry name" value="PROTEIN_KINASE_TYR"/>
    <property type="match status" value="1"/>
</dbReference>
<evidence type="ECO:0000313" key="5">
    <source>
        <dbReference type="Proteomes" id="UP000828390"/>
    </source>
</evidence>
<name>A0A9D4DI90_DREPO</name>
<dbReference type="GO" id="GO:0005886">
    <property type="term" value="C:plasma membrane"/>
    <property type="evidence" value="ECO:0007669"/>
    <property type="project" value="TreeGrafter"/>
</dbReference>
<dbReference type="SUPFAM" id="SSF56112">
    <property type="entry name" value="Protein kinase-like (PK-like)"/>
    <property type="match status" value="1"/>
</dbReference>
<gene>
    <name evidence="4" type="ORF">DPMN_182521</name>
</gene>
<dbReference type="GO" id="GO:0004672">
    <property type="term" value="F:protein kinase activity"/>
    <property type="evidence" value="ECO:0007669"/>
    <property type="project" value="InterPro"/>
</dbReference>
<keyword evidence="2" id="KW-0067">ATP-binding</keyword>
<dbReference type="AlphaFoldDB" id="A0A9D4DI90"/>
<reference evidence="4" key="2">
    <citation type="submission" date="2020-11" db="EMBL/GenBank/DDBJ databases">
        <authorList>
            <person name="McCartney M.A."/>
            <person name="Auch B."/>
            <person name="Kono T."/>
            <person name="Mallez S."/>
            <person name="Becker A."/>
            <person name="Gohl D.M."/>
            <person name="Silverstein K.A.T."/>
            <person name="Koren S."/>
            <person name="Bechman K.B."/>
            <person name="Herman A."/>
            <person name="Abrahante J.E."/>
            <person name="Garbe J."/>
        </authorList>
    </citation>
    <scope>NUCLEOTIDE SEQUENCE</scope>
    <source>
        <strain evidence="4">Duluth1</strain>
        <tissue evidence="4">Whole animal</tissue>
    </source>
</reference>
<dbReference type="Pfam" id="PF00069">
    <property type="entry name" value="Pkinase"/>
    <property type="match status" value="1"/>
</dbReference>
<protein>
    <recommendedName>
        <fullName evidence="3">Protein kinase domain-containing protein</fullName>
    </recommendedName>
</protein>